<feature type="transmembrane region" description="Helical" evidence="1">
    <location>
        <begin position="79"/>
        <end position="100"/>
    </location>
</feature>
<evidence type="ECO:0000313" key="3">
    <source>
        <dbReference type="EMBL" id="OZI65770.1"/>
    </source>
</evidence>
<dbReference type="EMBL" id="NEVR01000002">
    <property type="protein sequence ID" value="OZI65770.1"/>
    <property type="molecule type" value="Genomic_DNA"/>
</dbReference>
<feature type="transmembrane region" description="Helical" evidence="1">
    <location>
        <begin position="106"/>
        <end position="124"/>
    </location>
</feature>
<feature type="transmembrane region" description="Helical" evidence="1">
    <location>
        <begin position="186"/>
        <end position="205"/>
    </location>
</feature>
<keyword evidence="1" id="KW-1133">Transmembrane helix</keyword>
<feature type="transmembrane region" description="Helical" evidence="1">
    <location>
        <begin position="271"/>
        <end position="289"/>
    </location>
</feature>
<keyword evidence="4" id="KW-1185">Reference proteome</keyword>
<comment type="caution">
    <text evidence="3">The sequence shown here is derived from an EMBL/GenBank/DDBJ whole genome shotgun (WGS) entry which is preliminary data.</text>
</comment>
<dbReference type="PANTHER" id="PTHR22911">
    <property type="entry name" value="ACYL-MALONYL CONDENSING ENZYME-RELATED"/>
    <property type="match status" value="1"/>
</dbReference>
<feature type="transmembrane region" description="Helical" evidence="1">
    <location>
        <begin position="131"/>
        <end position="147"/>
    </location>
</feature>
<accession>A0ABX4F1G7</accession>
<dbReference type="SUPFAM" id="SSF103481">
    <property type="entry name" value="Multidrug resistance efflux transporter EmrE"/>
    <property type="match status" value="2"/>
</dbReference>
<evidence type="ECO:0000256" key="1">
    <source>
        <dbReference type="SAM" id="Phobius"/>
    </source>
</evidence>
<feature type="domain" description="EamA" evidence="2">
    <location>
        <begin position="157"/>
        <end position="288"/>
    </location>
</feature>
<sequence>MTAPASPSPAPSRGAGIAYFLAALVAFATFDAASKYLLQFYPAPFLNIMRYGTVATLAAWLLLRHGVPRWSTQPHRRLLLVRGLALGTVGSCFMTALIWMPLSEATAIYFTSPLIMVALSPWLLGERVGRTQWAAVCAGFAGMLLIVRPGSELPALGTALMAISAVSYAFFQVLTRKLAGKVPGPVQYAYTAFVCLIMTALPAPFFLPDPFPGLGDFAFILGLGICNAAAQILLIAAFQRVEASTLAPLNYCHLLMAVAFSTFWFDRPPDALALAGMALIVAAGIFLVTRRPRAA</sequence>
<organism evidence="3 4">
    <name type="scientific">Bordetella genomosp. 1</name>
    <dbReference type="NCBI Taxonomy" id="1395607"/>
    <lineage>
        <taxon>Bacteria</taxon>
        <taxon>Pseudomonadati</taxon>
        <taxon>Pseudomonadota</taxon>
        <taxon>Betaproteobacteria</taxon>
        <taxon>Burkholderiales</taxon>
        <taxon>Alcaligenaceae</taxon>
        <taxon>Bordetella</taxon>
    </lineage>
</organism>
<dbReference type="Pfam" id="PF00892">
    <property type="entry name" value="EamA"/>
    <property type="match status" value="2"/>
</dbReference>
<name>A0ABX4F1G7_9BORD</name>
<dbReference type="Proteomes" id="UP000216354">
    <property type="component" value="Unassembled WGS sequence"/>
</dbReference>
<reference evidence="3 4" key="1">
    <citation type="submission" date="2017-05" db="EMBL/GenBank/DDBJ databases">
        <title>Complete and WGS of Bordetella genogroups.</title>
        <authorList>
            <person name="Spilker T."/>
            <person name="Lipuma J."/>
        </authorList>
    </citation>
    <scope>NUCLEOTIDE SEQUENCE [LARGE SCALE GENOMIC DNA]</scope>
    <source>
        <strain evidence="3 4">AU9795</strain>
    </source>
</reference>
<gene>
    <name evidence="3" type="ORF">CAL27_12250</name>
</gene>
<dbReference type="PANTHER" id="PTHR22911:SF103">
    <property type="entry name" value="BLR2811 PROTEIN"/>
    <property type="match status" value="1"/>
</dbReference>
<proteinExistence type="predicted"/>
<evidence type="ECO:0000313" key="4">
    <source>
        <dbReference type="Proteomes" id="UP000216354"/>
    </source>
</evidence>
<keyword evidence="1" id="KW-0472">Membrane</keyword>
<evidence type="ECO:0000259" key="2">
    <source>
        <dbReference type="Pfam" id="PF00892"/>
    </source>
</evidence>
<feature type="transmembrane region" description="Helical" evidence="1">
    <location>
        <begin position="48"/>
        <end position="67"/>
    </location>
</feature>
<dbReference type="InterPro" id="IPR000620">
    <property type="entry name" value="EamA_dom"/>
</dbReference>
<keyword evidence="1" id="KW-0812">Transmembrane</keyword>
<feature type="domain" description="EamA" evidence="2">
    <location>
        <begin position="16"/>
        <end position="147"/>
    </location>
</feature>
<feature type="transmembrane region" description="Helical" evidence="1">
    <location>
        <begin position="245"/>
        <end position="265"/>
    </location>
</feature>
<feature type="transmembrane region" description="Helical" evidence="1">
    <location>
        <begin position="153"/>
        <end position="174"/>
    </location>
</feature>
<dbReference type="RefSeq" id="WP_094831650.1">
    <property type="nucleotide sequence ID" value="NZ_NEVR01000002.1"/>
</dbReference>
<feature type="transmembrane region" description="Helical" evidence="1">
    <location>
        <begin position="217"/>
        <end position="238"/>
    </location>
</feature>
<dbReference type="InterPro" id="IPR037185">
    <property type="entry name" value="EmrE-like"/>
</dbReference>
<protein>
    <submittedName>
        <fullName evidence="3">EamA family transporter</fullName>
    </submittedName>
</protein>